<evidence type="ECO:0000313" key="1">
    <source>
        <dbReference type="EMBL" id="CAB4129372.1"/>
    </source>
</evidence>
<gene>
    <name evidence="1" type="ORF">UFOVP118_12</name>
</gene>
<accession>A0A6J5L759</accession>
<sequence>MKTFLVTVKSESFYYVEVEAKSKEDARDQFNWDAIDWTSPDHVENDICEVEDMTMPQCPKCRGHLSMDNVSDGYMYQCPDCDEDFYSVEV</sequence>
<name>A0A6J5L759_9CAUD</name>
<reference evidence="1" key="1">
    <citation type="submission" date="2020-04" db="EMBL/GenBank/DDBJ databases">
        <authorList>
            <person name="Chiriac C."/>
            <person name="Salcher M."/>
            <person name="Ghai R."/>
            <person name="Kavagutti S V."/>
        </authorList>
    </citation>
    <scope>NUCLEOTIDE SEQUENCE</scope>
</reference>
<dbReference type="EMBL" id="LR796234">
    <property type="protein sequence ID" value="CAB4129372.1"/>
    <property type="molecule type" value="Genomic_DNA"/>
</dbReference>
<proteinExistence type="predicted"/>
<protein>
    <submittedName>
        <fullName evidence="1">Uncharacterized protein</fullName>
    </submittedName>
</protein>
<organism evidence="1">
    <name type="scientific">uncultured Caudovirales phage</name>
    <dbReference type="NCBI Taxonomy" id="2100421"/>
    <lineage>
        <taxon>Viruses</taxon>
        <taxon>Duplodnaviria</taxon>
        <taxon>Heunggongvirae</taxon>
        <taxon>Uroviricota</taxon>
        <taxon>Caudoviricetes</taxon>
        <taxon>Peduoviridae</taxon>
        <taxon>Maltschvirus</taxon>
        <taxon>Maltschvirus maltsch</taxon>
    </lineage>
</organism>